<feature type="domain" description="Secretion system C-terminal sorting" evidence="2">
    <location>
        <begin position="355"/>
        <end position="430"/>
    </location>
</feature>
<evidence type="ECO:0000313" key="3">
    <source>
        <dbReference type="EMBL" id="TET47833.1"/>
    </source>
</evidence>
<organism evidence="3 4">
    <name type="scientific">candidate division TA06 bacterium</name>
    <dbReference type="NCBI Taxonomy" id="2250710"/>
    <lineage>
        <taxon>Bacteria</taxon>
        <taxon>Bacteria division TA06</taxon>
    </lineage>
</organism>
<evidence type="ECO:0000256" key="1">
    <source>
        <dbReference type="SAM" id="SignalP"/>
    </source>
</evidence>
<dbReference type="Gene3D" id="3.40.50.1820">
    <property type="entry name" value="alpha/beta hydrolase"/>
    <property type="match status" value="1"/>
</dbReference>
<dbReference type="Pfam" id="PF00756">
    <property type="entry name" value="Esterase"/>
    <property type="match status" value="1"/>
</dbReference>
<dbReference type="AlphaFoldDB" id="A0A523UZ85"/>
<dbReference type="InterPro" id="IPR029058">
    <property type="entry name" value="AB_hydrolase_fold"/>
</dbReference>
<sequence length="432" mass="48114">MKKPMLLALVLVLLISGIALGQGTVEDVQFFSESLGELRWVQVYLPRGYSLDRGPKYPVIYFLHGIRGDHTSCPFLIDILDELIGNGTIEPVVVVKPDASCVPYNASFYTNSELNGAFEDYIVQDVREFVKRNYRIIPGRKKRSIMGHSMGGYGAMKLALKYPDIYTALASHSGPLEFNVLLMVALPYLLMEYPEGPPYYWAPYRGPFSGLSFSMAAAFSPNLTNPPFFVDFPLDEYANVRPSVFGRWLLHNPPKFATELPPDAELSIYFDCGMMDELGCYPQNLVFAGVLDQLGIPYEFESFMGGHADQLPVRIPIALEFLDNIMNPYTRGGGGKQLAHEESATRALILCQNAPNPFARETSIRFTLPTSGHARLTIYDSAGRSVERILDGKLSAGTHAVTWERNSVPSGTYFYRLTSDGNVLTKKMVVAR</sequence>
<accession>A0A523UZ85</accession>
<keyword evidence="1" id="KW-0732">Signal</keyword>
<comment type="caution">
    <text evidence="3">The sequence shown here is derived from an EMBL/GenBank/DDBJ whole genome shotgun (WGS) entry which is preliminary data.</text>
</comment>
<reference evidence="3 4" key="1">
    <citation type="submission" date="2019-03" db="EMBL/GenBank/DDBJ databases">
        <title>Metabolic potential of uncultured bacteria and archaea associated with petroleum seepage in deep-sea sediments.</title>
        <authorList>
            <person name="Dong X."/>
            <person name="Hubert C."/>
        </authorList>
    </citation>
    <scope>NUCLEOTIDE SEQUENCE [LARGE SCALE GENOMIC DNA]</scope>
    <source>
        <strain evidence="3">E44_bin18</strain>
    </source>
</reference>
<dbReference type="InterPro" id="IPR000801">
    <property type="entry name" value="Esterase-like"/>
</dbReference>
<protein>
    <submittedName>
        <fullName evidence="3">T9SS type A sorting domain-containing protein</fullName>
    </submittedName>
</protein>
<evidence type="ECO:0000313" key="4">
    <source>
        <dbReference type="Proteomes" id="UP000315525"/>
    </source>
</evidence>
<dbReference type="SUPFAM" id="SSF53474">
    <property type="entry name" value="alpha/beta-Hydrolases"/>
    <property type="match status" value="1"/>
</dbReference>
<proteinExistence type="predicted"/>
<dbReference type="InterPro" id="IPR050583">
    <property type="entry name" value="Mycobacterial_A85_antigen"/>
</dbReference>
<dbReference type="EMBL" id="SOJN01000006">
    <property type="protein sequence ID" value="TET47833.1"/>
    <property type="molecule type" value="Genomic_DNA"/>
</dbReference>
<dbReference type="PANTHER" id="PTHR48098">
    <property type="entry name" value="ENTEROCHELIN ESTERASE-RELATED"/>
    <property type="match status" value="1"/>
</dbReference>
<feature type="chain" id="PRO_5022141896" evidence="1">
    <location>
        <begin position="22"/>
        <end position="432"/>
    </location>
</feature>
<evidence type="ECO:0000259" key="2">
    <source>
        <dbReference type="Pfam" id="PF18962"/>
    </source>
</evidence>
<dbReference type="GO" id="GO:0016747">
    <property type="term" value="F:acyltransferase activity, transferring groups other than amino-acyl groups"/>
    <property type="evidence" value="ECO:0007669"/>
    <property type="project" value="TreeGrafter"/>
</dbReference>
<gene>
    <name evidence="3" type="ORF">E3J62_00255</name>
</gene>
<dbReference type="NCBIfam" id="TIGR04183">
    <property type="entry name" value="Por_Secre_tail"/>
    <property type="match status" value="1"/>
</dbReference>
<dbReference type="PANTHER" id="PTHR48098:SF1">
    <property type="entry name" value="DIACYLGLYCEROL ACYLTRANSFERASE_MYCOLYLTRANSFERASE AG85A"/>
    <property type="match status" value="1"/>
</dbReference>
<name>A0A523UZ85_UNCT6</name>
<dbReference type="Proteomes" id="UP000315525">
    <property type="component" value="Unassembled WGS sequence"/>
</dbReference>
<dbReference type="Gene3D" id="2.60.40.4070">
    <property type="match status" value="1"/>
</dbReference>
<dbReference type="Pfam" id="PF18962">
    <property type="entry name" value="Por_Secre_tail"/>
    <property type="match status" value="1"/>
</dbReference>
<feature type="signal peptide" evidence="1">
    <location>
        <begin position="1"/>
        <end position="21"/>
    </location>
</feature>
<dbReference type="InterPro" id="IPR026444">
    <property type="entry name" value="Secre_tail"/>
</dbReference>